<dbReference type="GO" id="GO:0034451">
    <property type="term" value="C:centriolar satellite"/>
    <property type="evidence" value="ECO:0007669"/>
    <property type="project" value="TreeGrafter"/>
</dbReference>
<feature type="coiled-coil region" evidence="1">
    <location>
        <begin position="32"/>
        <end position="81"/>
    </location>
</feature>
<dbReference type="Proteomes" id="UP000694891">
    <property type="component" value="Unplaced"/>
</dbReference>
<name>A0A9Y4TQ87_9TELE</name>
<evidence type="ECO:0000256" key="2">
    <source>
        <dbReference type="SAM" id="MobiDB-lite"/>
    </source>
</evidence>
<dbReference type="GO" id="GO:0007020">
    <property type="term" value="P:microtubule nucleation"/>
    <property type="evidence" value="ECO:0007669"/>
    <property type="project" value="TreeGrafter"/>
</dbReference>
<protein>
    <submittedName>
        <fullName evidence="4">Coiled-coil domain-containing protein 57-like</fullName>
    </submittedName>
</protein>
<dbReference type="GO" id="GO:0005876">
    <property type="term" value="C:spindle microtubule"/>
    <property type="evidence" value="ECO:0007669"/>
    <property type="project" value="TreeGrafter"/>
</dbReference>
<feature type="coiled-coil region" evidence="1">
    <location>
        <begin position="171"/>
        <end position="198"/>
    </location>
</feature>
<dbReference type="GO" id="GO:0060271">
    <property type="term" value="P:cilium assembly"/>
    <property type="evidence" value="ECO:0007669"/>
    <property type="project" value="TreeGrafter"/>
</dbReference>
<dbReference type="PANTHER" id="PTHR46725">
    <property type="entry name" value="COILED-COIL DOMAIN-CONTAINING PROTEIN 57"/>
    <property type="match status" value="1"/>
</dbReference>
<evidence type="ECO:0000256" key="1">
    <source>
        <dbReference type="SAM" id="Coils"/>
    </source>
</evidence>
<feature type="compositionally biased region" description="Basic and acidic residues" evidence="2">
    <location>
        <begin position="130"/>
        <end position="144"/>
    </location>
</feature>
<dbReference type="GO" id="GO:0045931">
    <property type="term" value="P:positive regulation of mitotic cell cycle"/>
    <property type="evidence" value="ECO:0007669"/>
    <property type="project" value="TreeGrafter"/>
</dbReference>
<dbReference type="GO" id="GO:0007099">
    <property type="term" value="P:centriole replication"/>
    <property type="evidence" value="ECO:0007669"/>
    <property type="project" value="TreeGrafter"/>
</dbReference>
<reference evidence="4" key="1">
    <citation type="submission" date="2025-08" db="UniProtKB">
        <authorList>
            <consortium name="RefSeq"/>
        </authorList>
    </citation>
    <scope>IDENTIFICATION</scope>
</reference>
<keyword evidence="3" id="KW-1185">Reference proteome</keyword>
<accession>A0A9Y4TQ87</accession>
<evidence type="ECO:0000313" key="4">
    <source>
        <dbReference type="RefSeq" id="XP_008296378.1"/>
    </source>
</evidence>
<keyword evidence="1" id="KW-0175">Coiled coil</keyword>
<evidence type="ECO:0000313" key="3">
    <source>
        <dbReference type="Proteomes" id="UP000694891"/>
    </source>
</evidence>
<dbReference type="InterPro" id="IPR042481">
    <property type="entry name" value="CCDC57"/>
</dbReference>
<dbReference type="AlphaFoldDB" id="A0A9Y4TQ87"/>
<dbReference type="GeneID" id="103369439"/>
<feature type="coiled-coil region" evidence="1">
    <location>
        <begin position="470"/>
        <end position="508"/>
    </location>
</feature>
<organism evidence="3 4">
    <name type="scientific">Stegastes partitus</name>
    <name type="common">bicolor damselfish</name>
    <dbReference type="NCBI Taxonomy" id="144197"/>
    <lineage>
        <taxon>Eukaryota</taxon>
        <taxon>Metazoa</taxon>
        <taxon>Chordata</taxon>
        <taxon>Craniata</taxon>
        <taxon>Vertebrata</taxon>
        <taxon>Euteleostomi</taxon>
        <taxon>Actinopterygii</taxon>
        <taxon>Neopterygii</taxon>
        <taxon>Teleostei</taxon>
        <taxon>Neoteleostei</taxon>
        <taxon>Acanthomorphata</taxon>
        <taxon>Ovalentaria</taxon>
        <taxon>Pomacentridae</taxon>
        <taxon>Stegastes</taxon>
    </lineage>
</organism>
<feature type="coiled-coil region" evidence="1">
    <location>
        <begin position="406"/>
        <end position="440"/>
    </location>
</feature>
<dbReference type="RefSeq" id="XP_008296378.1">
    <property type="nucleotide sequence ID" value="XM_008298156.1"/>
</dbReference>
<feature type="region of interest" description="Disordered" evidence="2">
    <location>
        <begin position="130"/>
        <end position="151"/>
    </location>
</feature>
<feature type="non-terminal residue" evidence="4">
    <location>
        <position position="514"/>
    </location>
</feature>
<dbReference type="GO" id="GO:0005814">
    <property type="term" value="C:centriole"/>
    <property type="evidence" value="ECO:0007669"/>
    <property type="project" value="TreeGrafter"/>
</dbReference>
<dbReference type="PANTHER" id="PTHR46725:SF1">
    <property type="entry name" value="COILED-COIL DOMAIN-CONTAINING PROTEIN 57"/>
    <property type="match status" value="1"/>
</dbReference>
<feature type="coiled-coil region" evidence="1">
    <location>
        <begin position="278"/>
        <end position="362"/>
    </location>
</feature>
<gene>
    <name evidence="4" type="primary">LOC103369439</name>
</gene>
<proteinExistence type="predicted"/>
<sequence>MGTIHTTEEQTPKLAWSGIMSYTMQSGRDSGLIDLEAQLAIKEKELKELQAVRVHQLESSLKKAQKECSSLREHHKQLREDFYFNLAVLDERDRELERYDVITARALTVNHNRKAELNQHQKQIANLEEQRAREAQERQEELSKNRHNSFQHRLQLDKLKRSMNAEIQNQIKEFDQMKLDSQRRIRDVEEQLVRQRQEMTATFDSELKQQEHEFNVKMDEMRAVVLSHEIKVKLLSKETEVHYQAHLQATEALETSKNLCQQIKTQLQHKDQEFKDTVAIKDKRIKELEEKLKRMETNMKKEKDEHSKKYEDMVLSLEKRNAQLELQHQANLKQLRKTEKQIIKLQKNIDVLAAQARCVQEDQQKAMEQKDETIQRLHMEVEATRTDWDHYIKQVSTEMVVKETEIITMQERETKLRAELEKNREQIERYKQELSAGLKRERALEQTRVQVELDCQRRYEDIKAEHYLSNEHLIQDLTDARDQAKAELKEKEQELQGLTALLHSVRTERDHAIQ</sequence>